<reference evidence="3" key="1">
    <citation type="submission" date="2021-03" db="EMBL/GenBank/DDBJ databases">
        <title>Plesiomonas shigelloides zfcc0051, isolated from zebrafish feces.</title>
        <authorList>
            <person name="Vanderhoek Z."/>
            <person name="Gaulke C."/>
        </authorList>
    </citation>
    <scope>NUCLEOTIDE SEQUENCE</scope>
    <source>
        <strain evidence="3">Zfcc0051</strain>
    </source>
</reference>
<dbReference type="InterPro" id="IPR013078">
    <property type="entry name" value="His_Pase_superF_clade-1"/>
</dbReference>
<dbReference type="Proteomes" id="UP000664658">
    <property type="component" value="Unassembled WGS sequence"/>
</dbReference>
<dbReference type="GO" id="GO:0016791">
    <property type="term" value="F:phosphatase activity"/>
    <property type="evidence" value="ECO:0007669"/>
    <property type="project" value="TreeGrafter"/>
</dbReference>
<dbReference type="EMBL" id="JAFNAA010000012">
    <property type="protein sequence ID" value="MBO1108873.1"/>
    <property type="molecule type" value="Genomic_DNA"/>
</dbReference>
<keyword evidence="2 3" id="KW-0413">Isomerase</keyword>
<organism evidence="3 4">
    <name type="scientific">Plesiomonas shigelloides</name>
    <name type="common">Aeromonas shigelloides</name>
    <dbReference type="NCBI Taxonomy" id="703"/>
    <lineage>
        <taxon>Bacteria</taxon>
        <taxon>Pseudomonadati</taxon>
        <taxon>Pseudomonadota</taxon>
        <taxon>Gammaproteobacteria</taxon>
        <taxon>Enterobacterales</taxon>
        <taxon>Enterobacteriaceae</taxon>
        <taxon>Plesiomonas</taxon>
    </lineage>
</organism>
<dbReference type="Gene3D" id="3.40.50.1240">
    <property type="entry name" value="Phosphoglycerate mutase-like"/>
    <property type="match status" value="1"/>
</dbReference>
<evidence type="ECO:0000313" key="4">
    <source>
        <dbReference type="Proteomes" id="UP000664658"/>
    </source>
</evidence>
<dbReference type="SUPFAM" id="SSF53254">
    <property type="entry name" value="Phosphoglycerate mutase-like"/>
    <property type="match status" value="1"/>
</dbReference>
<dbReference type="InterPro" id="IPR050275">
    <property type="entry name" value="PGM_Phosphatase"/>
</dbReference>
<gene>
    <name evidence="3" type="primary">gpmB</name>
    <name evidence="3" type="ORF">J2R62_11725</name>
</gene>
<dbReference type="GO" id="GO:0004619">
    <property type="term" value="F:phosphoglycerate mutase activity"/>
    <property type="evidence" value="ECO:0007669"/>
    <property type="project" value="UniProtKB-EC"/>
</dbReference>
<protein>
    <submittedName>
        <fullName evidence="3">2,3-diphosphoglycerate-dependent phosphoglycerate mutase GpmB</fullName>
        <ecNumber evidence="3">5.4.2.11</ecNumber>
    </submittedName>
</protein>
<dbReference type="PANTHER" id="PTHR48100:SF1">
    <property type="entry name" value="HISTIDINE PHOSPHATASE FAMILY PROTEIN-RELATED"/>
    <property type="match status" value="1"/>
</dbReference>
<dbReference type="SMART" id="SM00855">
    <property type="entry name" value="PGAM"/>
    <property type="match status" value="1"/>
</dbReference>
<dbReference type="InterPro" id="IPR029033">
    <property type="entry name" value="His_PPase_superfam"/>
</dbReference>
<dbReference type="CDD" id="cd07067">
    <property type="entry name" value="HP_PGM_like"/>
    <property type="match status" value="1"/>
</dbReference>
<dbReference type="Pfam" id="PF00300">
    <property type="entry name" value="His_Phos_1"/>
    <property type="match status" value="1"/>
</dbReference>
<proteinExistence type="predicted"/>
<evidence type="ECO:0000256" key="1">
    <source>
        <dbReference type="ARBA" id="ARBA00023152"/>
    </source>
</evidence>
<dbReference type="GO" id="GO:0005737">
    <property type="term" value="C:cytoplasm"/>
    <property type="evidence" value="ECO:0007669"/>
    <property type="project" value="TreeGrafter"/>
</dbReference>
<name>A0A2P1VPZ1_PLESH</name>
<comment type="caution">
    <text evidence="3">The sequence shown here is derived from an EMBL/GenBank/DDBJ whole genome shotgun (WGS) entry which is preliminary data.</text>
</comment>
<evidence type="ECO:0000313" key="3">
    <source>
        <dbReference type="EMBL" id="MBO1108873.1"/>
    </source>
</evidence>
<dbReference type="RefSeq" id="WP_106911323.1">
    <property type="nucleotide sequence ID" value="NZ_CP027852.1"/>
</dbReference>
<keyword evidence="1" id="KW-0324">Glycolysis</keyword>
<dbReference type="PANTHER" id="PTHR48100">
    <property type="entry name" value="BROAD-SPECIFICITY PHOSPHATASE YOR283W-RELATED"/>
    <property type="match status" value="1"/>
</dbReference>
<accession>A0A2P1VPZ1</accession>
<evidence type="ECO:0000256" key="2">
    <source>
        <dbReference type="ARBA" id="ARBA00023235"/>
    </source>
</evidence>
<dbReference type="AlphaFoldDB" id="A0A2P1VPZ1"/>
<dbReference type="EC" id="5.4.2.11" evidence="3"/>
<sequence>MTQIYLIRHGETEWNATRRIQGHTDSPLTELGMLQAAQVGQYLAEEGIGKIISSDLGRAQQTAARIAEQCCCTVRTDSRLREMNMGVLEARAMHELTAEEHSWRQRILDGTPHGCIPQGETLQQVSLRMRAVLDEFSESGLGKIAFVSHGIALGSLIGNVIGLPAHAERRFRLRNCSVSVLEFQDNDWLASGWVVERLGDTHHLLLPALDEIQR</sequence>
<dbReference type="InterPro" id="IPR001345">
    <property type="entry name" value="PG/BPGM_mutase_AS"/>
</dbReference>
<dbReference type="PROSITE" id="PS00175">
    <property type="entry name" value="PG_MUTASE"/>
    <property type="match status" value="1"/>
</dbReference>
<dbReference type="NCBIfam" id="NF002901">
    <property type="entry name" value="PRK03482.1"/>
    <property type="match status" value="1"/>
</dbReference>